<sequence length="70" mass="7927">MSAPIIWSQISPFLVGIVFFGIVWVVFSRKGKEHYQDEGWRIVNDDDNVPSEEAGSRIETSRQSDNGAQE</sequence>
<gene>
    <name evidence="3" type="ORF">A7Q00_11850</name>
</gene>
<keyword evidence="4" id="KW-1185">Reference proteome</keyword>
<evidence type="ECO:0000256" key="2">
    <source>
        <dbReference type="SAM" id="Phobius"/>
    </source>
</evidence>
<keyword evidence="2" id="KW-0472">Membrane</keyword>
<organism evidence="3 4">
    <name type="scientific">Eikenella halliae</name>
    <dbReference type="NCBI Taxonomy" id="1795832"/>
    <lineage>
        <taxon>Bacteria</taxon>
        <taxon>Pseudomonadati</taxon>
        <taxon>Pseudomonadota</taxon>
        <taxon>Betaproteobacteria</taxon>
        <taxon>Neisseriales</taxon>
        <taxon>Neisseriaceae</taxon>
        <taxon>Eikenella</taxon>
    </lineage>
</organism>
<dbReference type="RefSeq" id="WP_064090737.1">
    <property type="nucleotide sequence ID" value="NZ_CAUQZT010000004.1"/>
</dbReference>
<keyword evidence="2" id="KW-0812">Transmembrane</keyword>
<evidence type="ECO:0000313" key="3">
    <source>
        <dbReference type="EMBL" id="OAM36454.1"/>
    </source>
</evidence>
<dbReference type="EMBL" id="LXSQ01000030">
    <property type="protein sequence ID" value="OAM36454.1"/>
    <property type="molecule type" value="Genomic_DNA"/>
</dbReference>
<feature type="region of interest" description="Disordered" evidence="1">
    <location>
        <begin position="43"/>
        <end position="70"/>
    </location>
</feature>
<dbReference type="Proteomes" id="UP000077726">
    <property type="component" value="Unassembled WGS sequence"/>
</dbReference>
<accession>A0A1B6VT52</accession>
<dbReference type="STRING" id="1795832.A7Q00_11850"/>
<dbReference type="OrthoDB" id="9864012at2"/>
<name>A0A1B6VT52_9NEIS</name>
<evidence type="ECO:0000256" key="1">
    <source>
        <dbReference type="SAM" id="MobiDB-lite"/>
    </source>
</evidence>
<evidence type="ECO:0000313" key="4">
    <source>
        <dbReference type="Proteomes" id="UP000077726"/>
    </source>
</evidence>
<proteinExistence type="predicted"/>
<dbReference type="AlphaFoldDB" id="A0A1B6VT52"/>
<comment type="caution">
    <text evidence="3">The sequence shown here is derived from an EMBL/GenBank/DDBJ whole genome shotgun (WGS) entry which is preliminary data.</text>
</comment>
<feature type="transmembrane region" description="Helical" evidence="2">
    <location>
        <begin position="6"/>
        <end position="27"/>
    </location>
</feature>
<keyword evidence="2" id="KW-1133">Transmembrane helix</keyword>
<reference evidence="4" key="1">
    <citation type="submission" date="2016-05" db="EMBL/GenBank/DDBJ databases">
        <title>Draft genome of Corynebacterium afermentans subsp. afermentans LCDC 88199T.</title>
        <authorList>
            <person name="Bernier A.-M."/>
            <person name="Bernard K."/>
        </authorList>
    </citation>
    <scope>NUCLEOTIDE SEQUENCE [LARGE SCALE GENOMIC DNA]</scope>
    <source>
        <strain evidence="4">NML130454</strain>
    </source>
</reference>
<protein>
    <submittedName>
        <fullName evidence="3">Uncharacterized protein</fullName>
    </submittedName>
</protein>